<gene>
    <name evidence="2" type="primary">pilW</name>
    <name evidence="2" type="ORF">NMK_1434</name>
</gene>
<dbReference type="EMBL" id="BDOQ01000003">
    <property type="protein sequence ID" value="GBG13882.1"/>
    <property type="molecule type" value="Genomic_DNA"/>
</dbReference>
<keyword evidence="1" id="KW-0472">Membrane</keyword>
<keyword evidence="1" id="KW-1133">Transmembrane helix</keyword>
<name>A0A2R5F6H9_9PROT</name>
<dbReference type="PROSITE" id="PS00409">
    <property type="entry name" value="PROKAR_NTER_METHYL"/>
    <property type="match status" value="1"/>
</dbReference>
<accession>A0A2R5F6H9</accession>
<proteinExistence type="predicted"/>
<keyword evidence="1" id="KW-0812">Transmembrane</keyword>
<organism evidence="2 3">
    <name type="scientific">Novimethylophilus kurashikiensis</name>
    <dbReference type="NCBI Taxonomy" id="1825523"/>
    <lineage>
        <taxon>Bacteria</taxon>
        <taxon>Pseudomonadati</taxon>
        <taxon>Pseudomonadota</taxon>
        <taxon>Betaproteobacteria</taxon>
        <taxon>Nitrosomonadales</taxon>
        <taxon>Methylophilaceae</taxon>
        <taxon>Novimethylophilus</taxon>
    </lineage>
</organism>
<evidence type="ECO:0000256" key="1">
    <source>
        <dbReference type="SAM" id="Phobius"/>
    </source>
</evidence>
<protein>
    <submittedName>
        <fullName evidence="2">Type IV pilus assembly protein PilW</fullName>
    </submittedName>
</protein>
<sequence length="376" mass="40338">MKTCHLTRQTQTGLSLVELMVAITIGMLLVLGVTTVIVNTSAARSEQERAGRQIENGRFAIQTLSDDIKLAGFYDNYYNLSQPGTSDFSTAVPTLPDPCVSTSLSSLKAAMLLPIQGYDALPDSSNHAASSVYDALPSVTAAPECKTNVSSTLLPNYQAGTDILVTRRADTNVTSGALTATSWYIQTMPDNFVFNLGSNSATFTLTKKDSATAADIRQYLVHIYYISSKNAQNQSVPTLYMLELGTPPSSSSCISSGATAPCFYAVPIAEGIENLQLEYGIDNDQDGSPDTYVVSSPSTPMTTTQWAHTVTVKVGVLARNTDISPGNSDTKTYQLGSVTIPAANDQYKRHAFTSVVRVMNMSMRACIFSSNTNCKT</sequence>
<dbReference type="InterPro" id="IPR032092">
    <property type="entry name" value="PilW"/>
</dbReference>
<dbReference type="AlphaFoldDB" id="A0A2R5F6H9"/>
<comment type="caution">
    <text evidence="2">The sequence shown here is derived from an EMBL/GenBank/DDBJ whole genome shotgun (WGS) entry which is preliminary data.</text>
</comment>
<dbReference type="InterPro" id="IPR012902">
    <property type="entry name" value="N_methyl_site"/>
</dbReference>
<dbReference type="Pfam" id="PF16074">
    <property type="entry name" value="PilW"/>
    <property type="match status" value="1"/>
</dbReference>
<reference evidence="2 3" key="1">
    <citation type="journal article" date="2018" name="Environ. Microbiol.">
        <title>Isolation and genomic characterization of Novimethylophilus kurashikiensis gen. nov. sp. nov., a new lanthanide-dependent methylotrophic species of Methylophilaceae.</title>
        <authorList>
            <person name="Lv H."/>
            <person name="Sahin N."/>
            <person name="Tani A."/>
        </authorList>
    </citation>
    <scope>NUCLEOTIDE SEQUENCE [LARGE SCALE GENOMIC DNA]</scope>
    <source>
        <strain evidence="2 3">La2-4</strain>
    </source>
</reference>
<dbReference type="GO" id="GO:0043683">
    <property type="term" value="P:type IV pilus assembly"/>
    <property type="evidence" value="ECO:0007669"/>
    <property type="project" value="InterPro"/>
</dbReference>
<keyword evidence="3" id="KW-1185">Reference proteome</keyword>
<evidence type="ECO:0000313" key="3">
    <source>
        <dbReference type="Proteomes" id="UP000245081"/>
    </source>
</evidence>
<feature type="transmembrane region" description="Helical" evidence="1">
    <location>
        <begin position="12"/>
        <end position="38"/>
    </location>
</feature>
<evidence type="ECO:0000313" key="2">
    <source>
        <dbReference type="EMBL" id="GBG13882.1"/>
    </source>
</evidence>
<dbReference type="Pfam" id="PF07963">
    <property type="entry name" value="N_methyl"/>
    <property type="match status" value="1"/>
</dbReference>
<dbReference type="Proteomes" id="UP000245081">
    <property type="component" value="Unassembled WGS sequence"/>
</dbReference>